<reference evidence="3 4" key="1">
    <citation type="journal article" date="2010" name="Nat. Biotechnol.">
        <title>Genome sequence of the model mushroom Schizophyllum commune.</title>
        <authorList>
            <person name="Ohm R.A."/>
            <person name="de Jong J.F."/>
            <person name="Lugones L.G."/>
            <person name="Aerts A."/>
            <person name="Kothe E."/>
            <person name="Stajich J.E."/>
            <person name="de Vries R.P."/>
            <person name="Record E."/>
            <person name="Levasseur A."/>
            <person name="Baker S.E."/>
            <person name="Bartholomew K.A."/>
            <person name="Coutinho P.M."/>
            <person name="Erdmann S."/>
            <person name="Fowler T.J."/>
            <person name="Gathman A.C."/>
            <person name="Lombard V."/>
            <person name="Henrissat B."/>
            <person name="Knabe N."/>
            <person name="Kuees U."/>
            <person name="Lilly W.W."/>
            <person name="Lindquist E."/>
            <person name="Lucas S."/>
            <person name="Magnuson J.K."/>
            <person name="Piumi F."/>
            <person name="Raudaskoski M."/>
            <person name="Salamov A."/>
            <person name="Schmutz J."/>
            <person name="Schwarze F.W.M.R."/>
            <person name="vanKuyk P.A."/>
            <person name="Horton J.S."/>
            <person name="Grigoriev I.V."/>
            <person name="Woesten H.A.B."/>
        </authorList>
    </citation>
    <scope>NUCLEOTIDE SEQUENCE [LARGE SCALE GENOMIC DNA]</scope>
    <source>
        <strain evidence="4">H4-8 / FGSC 9210</strain>
    </source>
</reference>
<feature type="domain" description="BTB" evidence="2">
    <location>
        <begin position="37"/>
        <end position="109"/>
    </location>
</feature>
<organism evidence="4">
    <name type="scientific">Schizophyllum commune (strain H4-8 / FGSC 9210)</name>
    <name type="common">Split gill fungus</name>
    <dbReference type="NCBI Taxonomy" id="578458"/>
    <lineage>
        <taxon>Eukaryota</taxon>
        <taxon>Fungi</taxon>
        <taxon>Dikarya</taxon>
        <taxon>Basidiomycota</taxon>
        <taxon>Agaricomycotina</taxon>
        <taxon>Agaricomycetes</taxon>
        <taxon>Agaricomycetidae</taxon>
        <taxon>Agaricales</taxon>
        <taxon>Schizophyllaceae</taxon>
        <taxon>Schizophyllum</taxon>
    </lineage>
</organism>
<dbReference type="KEGG" id="scm:SCHCO_02187853"/>
<dbReference type="Proteomes" id="UP000007431">
    <property type="component" value="Unassembled WGS sequence"/>
</dbReference>
<dbReference type="EMBL" id="GL377304">
    <property type="protein sequence ID" value="EFI99399.1"/>
    <property type="molecule type" value="Genomic_DNA"/>
</dbReference>
<evidence type="ECO:0000256" key="1">
    <source>
        <dbReference type="SAM" id="MobiDB-lite"/>
    </source>
</evidence>
<dbReference type="InterPro" id="IPR000210">
    <property type="entry name" value="BTB/POZ_dom"/>
</dbReference>
<dbReference type="InParanoid" id="D8PZA3"/>
<proteinExistence type="predicted"/>
<accession>D8PZA3</accession>
<protein>
    <submittedName>
        <fullName evidence="3">Expressed protein</fullName>
    </submittedName>
</protein>
<dbReference type="VEuPathDB" id="FungiDB:SCHCODRAFT_02187853"/>
<dbReference type="eggNOG" id="ENOG502R07X">
    <property type="taxonomic scope" value="Eukaryota"/>
</dbReference>
<feature type="compositionally biased region" description="Polar residues" evidence="1">
    <location>
        <begin position="1"/>
        <end position="11"/>
    </location>
</feature>
<evidence type="ECO:0000313" key="4">
    <source>
        <dbReference type="Proteomes" id="UP000007431"/>
    </source>
</evidence>
<gene>
    <name evidence="3" type="ORF">SCHCODRAFT_66496</name>
</gene>
<evidence type="ECO:0000313" key="3">
    <source>
        <dbReference type="EMBL" id="EFI99399.1"/>
    </source>
</evidence>
<feature type="region of interest" description="Disordered" evidence="1">
    <location>
        <begin position="1"/>
        <end position="21"/>
    </location>
</feature>
<dbReference type="RefSeq" id="XP_003034302.1">
    <property type="nucleotide sequence ID" value="XM_003034256.1"/>
</dbReference>
<dbReference type="PROSITE" id="PS50097">
    <property type="entry name" value="BTB"/>
    <property type="match status" value="1"/>
</dbReference>
<sequence length="345" mass="39253">MSAGATESSSSTKRRRVDAEDECDEPIVRSRVWFKDGNIVLQAQRVQFRFYQGLLATYSPFFRDVFEVPQPADGADAVEGCPVMRLQESAADVEYMLNFILEPKSSKQTPSVANVIAGLQMGQKYLIAALWDDAVERLRYEFPDRLEVYQERREGREKPGYTRFCVEPGRTFWLAHLLDTARSVGLQTIMPALCFRVSEGSSIENLTQGLLDDITSDVMSMHTRNVLLGGRIKTLAAQVKLIRVAFSEPQPPSQECTDRNACREARRRMFDYLLETLEKERSYALFCPWSERLQVSPNLKCCVACAETILRTVKEERQVIWDSLPSFFGLPSWGELKDFSIAEGD</sequence>
<dbReference type="OrthoDB" id="3217871at2759"/>
<evidence type="ECO:0000259" key="2">
    <source>
        <dbReference type="PROSITE" id="PS50097"/>
    </source>
</evidence>
<dbReference type="AlphaFoldDB" id="D8PZA3"/>
<dbReference type="HOGENOM" id="CLU_033082_3_2_1"/>
<dbReference type="GeneID" id="9585349"/>
<keyword evidence="4" id="KW-1185">Reference proteome</keyword>
<name>D8PZA3_SCHCM</name>
<dbReference type="OMA" id="FAPTPRC"/>